<dbReference type="PANTHER" id="PTHR11787:SF4">
    <property type="entry name" value="CHM, RAB ESCORT PROTEIN 1"/>
    <property type="match status" value="1"/>
</dbReference>
<dbReference type="SUPFAM" id="SSF51905">
    <property type="entry name" value="FAD/NAD(P)-binding domain"/>
    <property type="match status" value="1"/>
</dbReference>
<dbReference type="OrthoDB" id="9446342at2759"/>
<reference evidence="3 4" key="1">
    <citation type="journal article" date="2012" name="Appl. Environ. Microbiol.">
        <title>Short-read sequencing for genomic analysis of the brown rot fungus Fibroporia radiculosa.</title>
        <authorList>
            <person name="Tang J.D."/>
            <person name="Perkins A.D."/>
            <person name="Sonstegard T.S."/>
            <person name="Schroeder S.G."/>
            <person name="Burgess S.C."/>
            <person name="Diehl S.V."/>
        </authorList>
    </citation>
    <scope>NUCLEOTIDE SEQUENCE [LARGE SCALE GENOMIC DNA]</scope>
    <source>
        <strain evidence="3 4">TFFH 294</strain>
    </source>
</reference>
<dbReference type="FunCoup" id="J4GHY6">
    <property type="interactions" value="120"/>
</dbReference>
<dbReference type="AlphaFoldDB" id="J4GHY6"/>
<dbReference type="Gene3D" id="3.30.519.10">
    <property type="entry name" value="Guanine Nucleotide Dissociation Inhibitor, domain 2"/>
    <property type="match status" value="1"/>
</dbReference>
<dbReference type="GO" id="GO:0007264">
    <property type="term" value="P:small GTPase-mediated signal transduction"/>
    <property type="evidence" value="ECO:0007669"/>
    <property type="project" value="InterPro"/>
</dbReference>
<dbReference type="GO" id="GO:0005634">
    <property type="term" value="C:nucleus"/>
    <property type="evidence" value="ECO:0007669"/>
    <property type="project" value="TreeGrafter"/>
</dbReference>
<comment type="similarity">
    <text evidence="1">Belongs to the Rab GDI family.</text>
</comment>
<evidence type="ECO:0000256" key="2">
    <source>
        <dbReference type="SAM" id="MobiDB-lite"/>
    </source>
</evidence>
<evidence type="ECO:0000313" key="4">
    <source>
        <dbReference type="Proteomes" id="UP000006352"/>
    </source>
</evidence>
<sequence>MDVDVVVLGTGLSESITAAALSKAGFSVAHVDANPYYGGDEASLTLDELAAWADSHCTSSDAASPYTRSQRAKFTSISCSSSSLAQSRQYSLSLAPTIIPSAGPLIDALIASGVSRYGGFKLLEKVAIYDGPGSVKAVPGSKEDVFKSKELSLVDKRRLMRFLMFASGDFETTKEIEGKAEIPFVEFLKDAFSLDHRSANAIAYALAFCISPSDPTLPALHRIKQYLRSTGRYGPSPFLVGHYGGLGEIAQGFCRTAAVNGTTYILGRQIASLERPKSDSVDERLKFKIELEDLPEQLTCCLIVASPDYLPSQYLPGTTEARPDDQSTTHSAHAVARCVAIIDQPISFLESQATAIDHSAGENPYVEENESSHAATDIDTALLVFPPGSLPEGSATVSVNVLVAGESSMSTPRGKWALYVSMPLLDNSNRSAEELLRPYLAATLALTVQHSATTIQPLFTLFYVQHADPSSESRPDTSPVIVAPTSSRRLPENADSATIQAEGMFWKAIRMLKASGRRPLQQRGEEESGIEDEVDVDSFWPPLDVVDDPSDDW</sequence>
<protein>
    <recommendedName>
        <fullName evidence="5">Rab proteins geranylgeranyltransferase</fullName>
    </recommendedName>
</protein>
<dbReference type="EMBL" id="HE797308">
    <property type="protein sequence ID" value="CCM06378.1"/>
    <property type="molecule type" value="Genomic_DNA"/>
</dbReference>
<dbReference type="Proteomes" id="UP000006352">
    <property type="component" value="Unassembled WGS sequence"/>
</dbReference>
<feature type="region of interest" description="Disordered" evidence="2">
    <location>
        <begin position="516"/>
        <end position="553"/>
    </location>
</feature>
<feature type="compositionally biased region" description="Acidic residues" evidence="2">
    <location>
        <begin position="527"/>
        <end position="536"/>
    </location>
</feature>
<dbReference type="InParanoid" id="J4GHY6"/>
<dbReference type="PANTHER" id="PTHR11787">
    <property type="entry name" value="RAB GDP-DISSOCIATION INHIBITOR"/>
    <property type="match status" value="1"/>
</dbReference>
<dbReference type="InterPro" id="IPR036188">
    <property type="entry name" value="FAD/NAD-bd_sf"/>
</dbReference>
<feature type="region of interest" description="Disordered" evidence="2">
    <location>
        <begin position="469"/>
        <end position="494"/>
    </location>
</feature>
<keyword evidence="4" id="KW-1185">Reference proteome</keyword>
<dbReference type="STRING" id="599839.J4GHY6"/>
<dbReference type="GO" id="GO:0005829">
    <property type="term" value="C:cytosol"/>
    <property type="evidence" value="ECO:0007669"/>
    <property type="project" value="TreeGrafter"/>
</dbReference>
<evidence type="ECO:0008006" key="5">
    <source>
        <dbReference type="Google" id="ProtNLM"/>
    </source>
</evidence>
<dbReference type="Pfam" id="PF00996">
    <property type="entry name" value="GDI"/>
    <property type="match status" value="1"/>
</dbReference>
<dbReference type="Gene3D" id="1.10.405.10">
    <property type="entry name" value="Guanine Nucleotide Dissociation Inhibitor, domain 1"/>
    <property type="match status" value="1"/>
</dbReference>
<dbReference type="Gene3D" id="3.50.50.60">
    <property type="entry name" value="FAD/NAD(P)-binding domain"/>
    <property type="match status" value="1"/>
</dbReference>
<dbReference type="GO" id="GO:0005968">
    <property type="term" value="C:Rab-protein geranylgeranyltransferase complex"/>
    <property type="evidence" value="ECO:0007669"/>
    <property type="project" value="TreeGrafter"/>
</dbReference>
<dbReference type="RefSeq" id="XP_012185661.1">
    <property type="nucleotide sequence ID" value="XM_012330271.1"/>
</dbReference>
<name>J4GHY6_9APHY</name>
<dbReference type="GO" id="GO:0016192">
    <property type="term" value="P:vesicle-mediated transport"/>
    <property type="evidence" value="ECO:0007669"/>
    <property type="project" value="TreeGrafter"/>
</dbReference>
<dbReference type="InterPro" id="IPR018203">
    <property type="entry name" value="GDP_dissociation_inhibitor"/>
</dbReference>
<organism evidence="3 4">
    <name type="scientific">Fibroporia radiculosa</name>
    <dbReference type="NCBI Taxonomy" id="599839"/>
    <lineage>
        <taxon>Eukaryota</taxon>
        <taxon>Fungi</taxon>
        <taxon>Dikarya</taxon>
        <taxon>Basidiomycota</taxon>
        <taxon>Agaricomycotina</taxon>
        <taxon>Agaricomycetes</taxon>
        <taxon>Polyporales</taxon>
        <taxon>Fibroporiaceae</taxon>
        <taxon>Fibroporia</taxon>
    </lineage>
</organism>
<evidence type="ECO:0000313" key="3">
    <source>
        <dbReference type="EMBL" id="CCM06378.1"/>
    </source>
</evidence>
<dbReference type="GeneID" id="24101278"/>
<accession>J4GHY6</accession>
<proteinExistence type="inferred from homology"/>
<dbReference type="GO" id="GO:0005092">
    <property type="term" value="F:GDP-dissociation inhibitor activity"/>
    <property type="evidence" value="ECO:0007669"/>
    <property type="project" value="InterPro"/>
</dbReference>
<dbReference type="HOGENOM" id="CLU_021695_3_0_1"/>
<dbReference type="PRINTS" id="PR00891">
    <property type="entry name" value="RABGDIREP"/>
</dbReference>
<gene>
    <name evidence="3" type="ORF">FIBRA_08636</name>
</gene>
<evidence type="ECO:0000256" key="1">
    <source>
        <dbReference type="ARBA" id="ARBA00005593"/>
    </source>
</evidence>
<dbReference type="FunFam" id="1.10.405.10:FF:000003">
    <property type="entry name" value="Rab proteins geranylgeranyltransferase component A"/>
    <property type="match status" value="1"/>
</dbReference>